<protein>
    <submittedName>
        <fullName evidence="1">Uncharacterized protein</fullName>
    </submittedName>
</protein>
<gene>
    <name evidence="1" type="ORF">ACFQZI_13235</name>
</gene>
<evidence type="ECO:0000313" key="1">
    <source>
        <dbReference type="EMBL" id="MFD0765820.1"/>
    </source>
</evidence>
<name>A0ABW2ZHX1_9SPHI</name>
<accession>A0ABW2ZHX1</accession>
<evidence type="ECO:0000313" key="2">
    <source>
        <dbReference type="Proteomes" id="UP001597073"/>
    </source>
</evidence>
<sequence length="140" mass="16014">MGLLQITIQLDDSQAFMSNDTFYLSYKSDKRGAVKAFSDLINSREYANFYATLEKNKEKYTLELRSDSDEVIIIDDLAIQHISEFESAGSPAYLGFWIYEHLNEDKTKTIGEFKLKISTPILSINIFESSDAGFREEGQE</sequence>
<reference evidence="2" key="1">
    <citation type="journal article" date="2019" name="Int. J. Syst. Evol. Microbiol.">
        <title>The Global Catalogue of Microorganisms (GCM) 10K type strain sequencing project: providing services to taxonomists for standard genome sequencing and annotation.</title>
        <authorList>
            <consortium name="The Broad Institute Genomics Platform"/>
            <consortium name="The Broad Institute Genome Sequencing Center for Infectious Disease"/>
            <person name="Wu L."/>
            <person name="Ma J."/>
        </authorList>
    </citation>
    <scope>NUCLEOTIDE SEQUENCE [LARGE SCALE GENOMIC DNA]</scope>
    <source>
        <strain evidence="2">CCUG 60742</strain>
    </source>
</reference>
<organism evidence="1 2">
    <name type="scientific">Mucilaginibacter lutimaris</name>
    <dbReference type="NCBI Taxonomy" id="931629"/>
    <lineage>
        <taxon>Bacteria</taxon>
        <taxon>Pseudomonadati</taxon>
        <taxon>Bacteroidota</taxon>
        <taxon>Sphingobacteriia</taxon>
        <taxon>Sphingobacteriales</taxon>
        <taxon>Sphingobacteriaceae</taxon>
        <taxon>Mucilaginibacter</taxon>
    </lineage>
</organism>
<dbReference type="EMBL" id="JBHTIA010000009">
    <property type="protein sequence ID" value="MFD0765820.1"/>
    <property type="molecule type" value="Genomic_DNA"/>
</dbReference>
<proteinExistence type="predicted"/>
<keyword evidence="2" id="KW-1185">Reference proteome</keyword>
<dbReference type="Proteomes" id="UP001597073">
    <property type="component" value="Unassembled WGS sequence"/>
</dbReference>
<dbReference type="RefSeq" id="WP_377143169.1">
    <property type="nucleotide sequence ID" value="NZ_JBHTIA010000009.1"/>
</dbReference>
<comment type="caution">
    <text evidence="1">The sequence shown here is derived from an EMBL/GenBank/DDBJ whole genome shotgun (WGS) entry which is preliminary data.</text>
</comment>